<dbReference type="Pfam" id="PF23069">
    <property type="entry name" value="DUF7042"/>
    <property type="match status" value="1"/>
</dbReference>
<dbReference type="AlphaFoldDB" id="A0A8B6DCI6"/>
<evidence type="ECO:0000313" key="4">
    <source>
        <dbReference type="Proteomes" id="UP000596742"/>
    </source>
</evidence>
<keyword evidence="4" id="KW-1185">Reference proteome</keyword>
<evidence type="ECO:0000259" key="2">
    <source>
        <dbReference type="Pfam" id="PF23069"/>
    </source>
</evidence>
<dbReference type="InterPro" id="IPR055470">
    <property type="entry name" value="DUF7042"/>
</dbReference>
<protein>
    <recommendedName>
        <fullName evidence="2">DUF7042 domain-containing protein</fullName>
    </recommendedName>
</protein>
<feature type="domain" description="DUF7042" evidence="2">
    <location>
        <begin position="167"/>
        <end position="282"/>
    </location>
</feature>
<keyword evidence="1" id="KW-0732">Signal</keyword>
<gene>
    <name evidence="3" type="ORF">MGAL_10B014965</name>
</gene>
<accession>A0A8B6DCI6</accession>
<evidence type="ECO:0000256" key="1">
    <source>
        <dbReference type="SAM" id="SignalP"/>
    </source>
</evidence>
<sequence>MDTKGCILFLSEILFVLHIQSVSADCTLASSLVGSWTSNDYETITVSSSVLTLGSHTFNINGKTTSDWTCHDNSTEPYVILRSEIFELYKSESVAYICMEATVVNNNSYYFYMNSPKNIFIGSERIHIFGTASNSTGNSTEICTETPSKAEFISMIRTGSEESALVDCPDPLYRNFTYIFNTGGTDICSSPNNGFVSVCPSRQELNFDYDKCANRIAYTSFGRLGCVASIIDDSSGTHYTSLYNFDSTVNGLTTFRFTCAAVQNAASGDIQVTYTPGQCVADQTYNTRPTSGGLITLTPNGIL</sequence>
<reference evidence="3" key="1">
    <citation type="submission" date="2018-11" db="EMBL/GenBank/DDBJ databases">
        <authorList>
            <person name="Alioto T."/>
            <person name="Alioto T."/>
        </authorList>
    </citation>
    <scope>NUCLEOTIDE SEQUENCE</scope>
</reference>
<comment type="caution">
    <text evidence="3">The sequence shown here is derived from an EMBL/GenBank/DDBJ whole genome shotgun (WGS) entry which is preliminary data.</text>
</comment>
<dbReference type="EMBL" id="UYJE01003310">
    <property type="protein sequence ID" value="VDI18236.1"/>
    <property type="molecule type" value="Genomic_DNA"/>
</dbReference>
<organism evidence="3 4">
    <name type="scientific">Mytilus galloprovincialis</name>
    <name type="common">Mediterranean mussel</name>
    <dbReference type="NCBI Taxonomy" id="29158"/>
    <lineage>
        <taxon>Eukaryota</taxon>
        <taxon>Metazoa</taxon>
        <taxon>Spiralia</taxon>
        <taxon>Lophotrochozoa</taxon>
        <taxon>Mollusca</taxon>
        <taxon>Bivalvia</taxon>
        <taxon>Autobranchia</taxon>
        <taxon>Pteriomorphia</taxon>
        <taxon>Mytilida</taxon>
        <taxon>Mytiloidea</taxon>
        <taxon>Mytilidae</taxon>
        <taxon>Mytilinae</taxon>
        <taxon>Mytilus</taxon>
    </lineage>
</organism>
<evidence type="ECO:0000313" key="3">
    <source>
        <dbReference type="EMBL" id="VDI18236.1"/>
    </source>
</evidence>
<feature type="chain" id="PRO_5032504970" description="DUF7042 domain-containing protein" evidence="1">
    <location>
        <begin position="25"/>
        <end position="303"/>
    </location>
</feature>
<proteinExistence type="predicted"/>
<dbReference type="OrthoDB" id="6083829at2759"/>
<feature type="signal peptide" evidence="1">
    <location>
        <begin position="1"/>
        <end position="24"/>
    </location>
</feature>
<dbReference type="Proteomes" id="UP000596742">
    <property type="component" value="Unassembled WGS sequence"/>
</dbReference>
<name>A0A8B6DCI6_MYTGA</name>